<dbReference type="Proteomes" id="UP001551695">
    <property type="component" value="Unassembled WGS sequence"/>
</dbReference>
<proteinExistence type="predicted"/>
<protein>
    <submittedName>
        <fullName evidence="1">Uncharacterized protein</fullName>
    </submittedName>
</protein>
<keyword evidence="2" id="KW-1185">Reference proteome</keyword>
<evidence type="ECO:0000313" key="1">
    <source>
        <dbReference type="EMBL" id="MEV0707958.1"/>
    </source>
</evidence>
<gene>
    <name evidence="1" type="ORF">AB0I48_10370</name>
</gene>
<organism evidence="1 2">
    <name type="scientific">Nocardia aurea</name>
    <dbReference type="NCBI Taxonomy" id="2144174"/>
    <lineage>
        <taxon>Bacteria</taxon>
        <taxon>Bacillati</taxon>
        <taxon>Actinomycetota</taxon>
        <taxon>Actinomycetes</taxon>
        <taxon>Mycobacteriales</taxon>
        <taxon>Nocardiaceae</taxon>
        <taxon>Nocardia</taxon>
    </lineage>
</organism>
<accession>A0ABV3FRJ3</accession>
<reference evidence="1 2" key="1">
    <citation type="submission" date="2024-06" db="EMBL/GenBank/DDBJ databases">
        <title>The Natural Products Discovery Center: Release of the First 8490 Sequenced Strains for Exploring Actinobacteria Biosynthetic Diversity.</title>
        <authorList>
            <person name="Kalkreuter E."/>
            <person name="Kautsar S.A."/>
            <person name="Yang D."/>
            <person name="Bader C.D."/>
            <person name="Teijaro C.N."/>
            <person name="Fluegel L."/>
            <person name="Davis C.M."/>
            <person name="Simpson J.R."/>
            <person name="Lauterbach L."/>
            <person name="Steele A.D."/>
            <person name="Gui C."/>
            <person name="Meng S."/>
            <person name="Li G."/>
            <person name="Viehrig K."/>
            <person name="Ye F."/>
            <person name="Su P."/>
            <person name="Kiefer A.F."/>
            <person name="Nichols A."/>
            <person name="Cepeda A.J."/>
            <person name="Yan W."/>
            <person name="Fan B."/>
            <person name="Jiang Y."/>
            <person name="Adhikari A."/>
            <person name="Zheng C.-J."/>
            <person name="Schuster L."/>
            <person name="Cowan T.M."/>
            <person name="Smanski M.J."/>
            <person name="Chevrette M.G."/>
            <person name="De Carvalho L.P.S."/>
            <person name="Shen B."/>
        </authorList>
    </citation>
    <scope>NUCLEOTIDE SEQUENCE [LARGE SCALE GENOMIC DNA]</scope>
    <source>
        <strain evidence="1 2">NPDC050403</strain>
    </source>
</reference>
<dbReference type="RefSeq" id="WP_109525814.1">
    <property type="nucleotide sequence ID" value="NZ_JBEXKW010000100.1"/>
</dbReference>
<dbReference type="EMBL" id="JBFAKC010000004">
    <property type="protein sequence ID" value="MEV0707958.1"/>
    <property type="molecule type" value="Genomic_DNA"/>
</dbReference>
<evidence type="ECO:0000313" key="2">
    <source>
        <dbReference type="Proteomes" id="UP001551695"/>
    </source>
</evidence>
<sequence length="73" mass="8668">MTAEGWFPSEGDVHLRIWLADTVFDYVVSVAAARNIIQDWTRKHWYTIELIRDTIEDRRPLPRLPCERLFHGS</sequence>
<comment type="caution">
    <text evidence="1">The sequence shown here is derived from an EMBL/GenBank/DDBJ whole genome shotgun (WGS) entry which is preliminary data.</text>
</comment>
<name>A0ABV3FRJ3_9NOCA</name>